<name>A0ABD5W0Q0_9EURY</name>
<evidence type="ECO:0000256" key="6">
    <source>
        <dbReference type="RuleBase" id="RU003983"/>
    </source>
</evidence>
<evidence type="ECO:0000259" key="8">
    <source>
        <dbReference type="Pfam" id="PF01435"/>
    </source>
</evidence>
<dbReference type="Proteomes" id="UP001596445">
    <property type="component" value="Unassembled WGS sequence"/>
</dbReference>
<dbReference type="AlphaFoldDB" id="A0ABD5W0Q0"/>
<keyword evidence="2" id="KW-0479">Metal-binding</keyword>
<accession>A0ABD5W0Q0</accession>
<evidence type="ECO:0000256" key="5">
    <source>
        <dbReference type="ARBA" id="ARBA00023049"/>
    </source>
</evidence>
<comment type="cofactor">
    <cofactor evidence="6">
        <name>Zn(2+)</name>
        <dbReference type="ChEBI" id="CHEBI:29105"/>
    </cofactor>
    <text evidence="6">Binds 1 zinc ion per subunit.</text>
</comment>
<feature type="transmembrane region" description="Helical" evidence="7">
    <location>
        <begin position="76"/>
        <end position="99"/>
    </location>
</feature>
<dbReference type="Gene3D" id="3.30.2010.10">
    <property type="entry name" value="Metalloproteases ('zincins'), catalytic domain"/>
    <property type="match status" value="1"/>
</dbReference>
<evidence type="ECO:0000256" key="1">
    <source>
        <dbReference type="ARBA" id="ARBA00022670"/>
    </source>
</evidence>
<comment type="caution">
    <text evidence="9">The sequence shown here is derived from an EMBL/GenBank/DDBJ whole genome shotgun (WGS) entry which is preliminary data.</text>
</comment>
<dbReference type="EMBL" id="JBHSZI010000001">
    <property type="protein sequence ID" value="MFC7057753.1"/>
    <property type="molecule type" value="Genomic_DNA"/>
</dbReference>
<dbReference type="GO" id="GO:0046872">
    <property type="term" value="F:metal ion binding"/>
    <property type="evidence" value="ECO:0007669"/>
    <property type="project" value="UniProtKB-KW"/>
</dbReference>
<dbReference type="Pfam" id="PF01435">
    <property type="entry name" value="Peptidase_M48"/>
    <property type="match status" value="1"/>
</dbReference>
<evidence type="ECO:0000256" key="4">
    <source>
        <dbReference type="ARBA" id="ARBA00022833"/>
    </source>
</evidence>
<proteinExistence type="inferred from homology"/>
<sequence>MGFGRAKRVVLFDTLVEKLDGPEVEGVLAHELAHWKRNHVWKRTGATALQLGVVLAAVGYLLSTEWLYELFELPEVSYAGLFVAVLFVMPLLELTAPIVNKLSLAHEREADSFAVDVMGEGEPMVGALSNLAGENLSNPFPHPWYAAFNHQHPPIPERIRLIQEEADEAAEGETTSV</sequence>
<keyword evidence="1 6" id="KW-0645">Protease</keyword>
<evidence type="ECO:0000313" key="10">
    <source>
        <dbReference type="Proteomes" id="UP001596445"/>
    </source>
</evidence>
<keyword evidence="7" id="KW-0812">Transmembrane</keyword>
<keyword evidence="3 6" id="KW-0378">Hydrolase</keyword>
<feature type="transmembrane region" description="Helical" evidence="7">
    <location>
        <begin position="46"/>
        <end position="64"/>
    </location>
</feature>
<dbReference type="RefSeq" id="WP_382186798.1">
    <property type="nucleotide sequence ID" value="NZ_JBHSZI010000001.1"/>
</dbReference>
<evidence type="ECO:0000256" key="2">
    <source>
        <dbReference type="ARBA" id="ARBA00022723"/>
    </source>
</evidence>
<organism evidence="9 10">
    <name type="scientific">Halovenus salina</name>
    <dbReference type="NCBI Taxonomy" id="1510225"/>
    <lineage>
        <taxon>Archaea</taxon>
        <taxon>Methanobacteriati</taxon>
        <taxon>Methanobacteriota</taxon>
        <taxon>Stenosarchaea group</taxon>
        <taxon>Halobacteria</taxon>
        <taxon>Halobacteriales</taxon>
        <taxon>Haloarculaceae</taxon>
        <taxon>Halovenus</taxon>
    </lineage>
</organism>
<keyword evidence="4 6" id="KW-0862">Zinc</keyword>
<evidence type="ECO:0000256" key="7">
    <source>
        <dbReference type="SAM" id="Phobius"/>
    </source>
</evidence>
<evidence type="ECO:0000313" key="9">
    <source>
        <dbReference type="EMBL" id="MFC7057753.1"/>
    </source>
</evidence>
<dbReference type="GO" id="GO:0006508">
    <property type="term" value="P:proteolysis"/>
    <property type="evidence" value="ECO:0007669"/>
    <property type="project" value="UniProtKB-KW"/>
</dbReference>
<reference evidence="9 10" key="1">
    <citation type="journal article" date="2019" name="Int. J. Syst. Evol. Microbiol.">
        <title>The Global Catalogue of Microorganisms (GCM) 10K type strain sequencing project: providing services to taxonomists for standard genome sequencing and annotation.</title>
        <authorList>
            <consortium name="The Broad Institute Genomics Platform"/>
            <consortium name="The Broad Institute Genome Sequencing Center for Infectious Disease"/>
            <person name="Wu L."/>
            <person name="Ma J."/>
        </authorList>
    </citation>
    <scope>NUCLEOTIDE SEQUENCE [LARGE SCALE GENOMIC DNA]</scope>
    <source>
        <strain evidence="9 10">JCM 30072</strain>
    </source>
</reference>
<keyword evidence="10" id="KW-1185">Reference proteome</keyword>
<dbReference type="GO" id="GO:0008237">
    <property type="term" value="F:metallopeptidase activity"/>
    <property type="evidence" value="ECO:0007669"/>
    <property type="project" value="UniProtKB-KW"/>
</dbReference>
<feature type="domain" description="Peptidase M48" evidence="8">
    <location>
        <begin position="2"/>
        <end position="165"/>
    </location>
</feature>
<dbReference type="PANTHER" id="PTHR10120">
    <property type="entry name" value="CAAX PRENYL PROTEASE 1"/>
    <property type="match status" value="1"/>
</dbReference>
<comment type="similarity">
    <text evidence="6">Belongs to the peptidase M48 family.</text>
</comment>
<protein>
    <submittedName>
        <fullName evidence="9">M48 family metalloprotease</fullName>
        <ecNumber evidence="9">3.4.24.-</ecNumber>
    </submittedName>
</protein>
<gene>
    <name evidence="9" type="ORF">ACFQQG_05685</name>
</gene>
<dbReference type="EC" id="3.4.24.-" evidence="9"/>
<keyword evidence="7" id="KW-0472">Membrane</keyword>
<evidence type="ECO:0000256" key="3">
    <source>
        <dbReference type="ARBA" id="ARBA00022801"/>
    </source>
</evidence>
<keyword evidence="7" id="KW-1133">Transmembrane helix</keyword>
<dbReference type="InterPro" id="IPR001915">
    <property type="entry name" value="Peptidase_M48"/>
</dbReference>
<keyword evidence="5 6" id="KW-0482">Metalloprotease</keyword>